<feature type="transmembrane region" description="Helical" evidence="1">
    <location>
        <begin position="34"/>
        <end position="55"/>
    </location>
</feature>
<proteinExistence type="predicted"/>
<dbReference type="AlphaFoldDB" id="A8MDS0"/>
<keyword evidence="1" id="KW-1133">Transmembrane helix</keyword>
<dbReference type="STRING" id="397948.Cmaq_1098"/>
<dbReference type="HOGENOM" id="CLU_2911301_0_0_2"/>
<reference evidence="2 3" key="1">
    <citation type="submission" date="2007-10" db="EMBL/GenBank/DDBJ databases">
        <title>Complete sequence of Caldivirga maquilingensis IC-167.</title>
        <authorList>
            <consortium name="US DOE Joint Genome Institute"/>
            <person name="Copeland A."/>
            <person name="Lucas S."/>
            <person name="Lapidus A."/>
            <person name="Barry K."/>
            <person name="Glavina del Rio T."/>
            <person name="Dalin E."/>
            <person name="Tice H."/>
            <person name="Pitluck S."/>
            <person name="Saunders E."/>
            <person name="Brettin T."/>
            <person name="Bruce D."/>
            <person name="Detter J.C."/>
            <person name="Han C."/>
            <person name="Schmutz J."/>
            <person name="Larimer F."/>
            <person name="Land M."/>
            <person name="Hauser L."/>
            <person name="Kyrpides N."/>
            <person name="Ivanova N."/>
            <person name="Biddle J.F."/>
            <person name="Zhang Z."/>
            <person name="Fitz-Gibbon S.T."/>
            <person name="Lowe T.M."/>
            <person name="Saltikov C."/>
            <person name="House C.H."/>
            <person name="Richardson P."/>
        </authorList>
    </citation>
    <scope>NUCLEOTIDE SEQUENCE [LARGE SCALE GENOMIC DNA]</scope>
    <source>
        <strain evidence="3">ATCC 700844 / DSM 13496 / JCM 10307 / IC-167</strain>
    </source>
</reference>
<keyword evidence="1" id="KW-0472">Membrane</keyword>
<evidence type="ECO:0000313" key="3">
    <source>
        <dbReference type="Proteomes" id="UP000001137"/>
    </source>
</evidence>
<evidence type="ECO:0000256" key="1">
    <source>
        <dbReference type="SAM" id="Phobius"/>
    </source>
</evidence>
<dbReference type="OrthoDB" id="379792at2157"/>
<sequence>MELDPSVARLAYTLSIIFLVLALFALPFDIHVEAALIIDLVVIGMLAAFLVFIIVNVKRSS</sequence>
<keyword evidence="1" id="KW-0812">Transmembrane</keyword>
<dbReference type="KEGG" id="cma:Cmaq_1098"/>
<dbReference type="Proteomes" id="UP000001137">
    <property type="component" value="Chromosome"/>
</dbReference>
<dbReference type="RefSeq" id="WP_012186145.1">
    <property type="nucleotide sequence ID" value="NC_009954.1"/>
</dbReference>
<organism evidence="2 3">
    <name type="scientific">Caldivirga maquilingensis (strain ATCC 700844 / DSM 13496 / JCM 10307 / IC-167)</name>
    <dbReference type="NCBI Taxonomy" id="397948"/>
    <lineage>
        <taxon>Archaea</taxon>
        <taxon>Thermoproteota</taxon>
        <taxon>Thermoprotei</taxon>
        <taxon>Thermoproteales</taxon>
        <taxon>Thermoproteaceae</taxon>
        <taxon>Caldivirga</taxon>
    </lineage>
</organism>
<name>A8MDS0_CALMQ</name>
<dbReference type="EMBL" id="CP000852">
    <property type="protein sequence ID" value="ABW01926.1"/>
    <property type="molecule type" value="Genomic_DNA"/>
</dbReference>
<dbReference type="GeneID" id="5708981"/>
<protein>
    <submittedName>
        <fullName evidence="2">Uncharacterized protein</fullName>
    </submittedName>
</protein>
<dbReference type="eggNOG" id="arCOG11034">
    <property type="taxonomic scope" value="Archaea"/>
</dbReference>
<feature type="transmembrane region" description="Helical" evidence="1">
    <location>
        <begin position="7"/>
        <end position="28"/>
    </location>
</feature>
<gene>
    <name evidence="2" type="ordered locus">Cmaq_1098</name>
</gene>
<evidence type="ECO:0000313" key="2">
    <source>
        <dbReference type="EMBL" id="ABW01926.1"/>
    </source>
</evidence>
<keyword evidence="3" id="KW-1185">Reference proteome</keyword>
<accession>A8MDS0</accession>